<dbReference type="Proteomes" id="UP000250321">
    <property type="component" value="Unassembled WGS sequence"/>
</dbReference>
<name>A0A314V3R6_PRUYE</name>
<keyword evidence="2" id="KW-1185">Reference proteome</keyword>
<comment type="caution">
    <text evidence="1">The sequence shown here is derived from an EMBL/GenBank/DDBJ whole genome shotgun (WGS) entry which is preliminary data.</text>
</comment>
<accession>A0A314V3R6</accession>
<gene>
    <name evidence="1" type="ORF">Pyn_28431</name>
</gene>
<evidence type="ECO:0000313" key="1">
    <source>
        <dbReference type="EMBL" id="PQM42249.1"/>
    </source>
</evidence>
<proteinExistence type="predicted"/>
<protein>
    <submittedName>
        <fullName evidence="1">Uncharacterized protein</fullName>
    </submittedName>
</protein>
<reference evidence="1 2" key="1">
    <citation type="submission" date="2018-02" db="EMBL/GenBank/DDBJ databases">
        <title>Draft genome of wild Prunus yedoensis var. nudiflora.</title>
        <authorList>
            <person name="Baek S."/>
            <person name="Kim J.-H."/>
            <person name="Choi K."/>
            <person name="Kim G.-B."/>
            <person name="Cho A."/>
            <person name="Jang H."/>
            <person name="Shin C.-H."/>
            <person name="Yu H.-J."/>
            <person name="Mun J.-H."/>
        </authorList>
    </citation>
    <scope>NUCLEOTIDE SEQUENCE [LARGE SCALE GENOMIC DNA]</scope>
    <source>
        <strain evidence="2">cv. Jeju island</strain>
        <tissue evidence="1">Leaf</tissue>
    </source>
</reference>
<sequence length="124" mass="14011">MIWNAAGDRTKNVSVIGSEWFIIVFIHGITDDIKDKLTFGVDVPCCHTFHLFICKVNIALPPQKKTQKYVCLVDPYQLVAILILKSIETRNLSLCMQISGAEPKENQLGELRSGWYPTQQPHLA</sequence>
<dbReference type="OrthoDB" id="1914308at2759"/>
<dbReference type="AlphaFoldDB" id="A0A314V3R6"/>
<dbReference type="EMBL" id="PJQY01002852">
    <property type="protein sequence ID" value="PQM42249.1"/>
    <property type="molecule type" value="Genomic_DNA"/>
</dbReference>
<evidence type="ECO:0000313" key="2">
    <source>
        <dbReference type="Proteomes" id="UP000250321"/>
    </source>
</evidence>
<organism evidence="1 2">
    <name type="scientific">Prunus yedoensis var. nudiflora</name>
    <dbReference type="NCBI Taxonomy" id="2094558"/>
    <lineage>
        <taxon>Eukaryota</taxon>
        <taxon>Viridiplantae</taxon>
        <taxon>Streptophyta</taxon>
        <taxon>Embryophyta</taxon>
        <taxon>Tracheophyta</taxon>
        <taxon>Spermatophyta</taxon>
        <taxon>Magnoliopsida</taxon>
        <taxon>eudicotyledons</taxon>
        <taxon>Gunneridae</taxon>
        <taxon>Pentapetalae</taxon>
        <taxon>rosids</taxon>
        <taxon>fabids</taxon>
        <taxon>Rosales</taxon>
        <taxon>Rosaceae</taxon>
        <taxon>Amygdaloideae</taxon>
        <taxon>Amygdaleae</taxon>
        <taxon>Prunus</taxon>
    </lineage>
</organism>